<evidence type="ECO:0000256" key="1">
    <source>
        <dbReference type="SAM" id="Phobius"/>
    </source>
</evidence>
<proteinExistence type="predicted"/>
<keyword evidence="1" id="KW-1133">Transmembrane helix</keyword>
<sequence>MINTFLYPNSITYLIVKLCVLLVAVLLYFMFTATSVT</sequence>
<accession>G5J574</accession>
<name>G5J574_CROWT</name>
<gene>
    <name evidence="2" type="ORF">CWATWH0003_2639</name>
</gene>
<keyword evidence="1" id="KW-0812">Transmembrane</keyword>
<comment type="caution">
    <text evidence="2">The sequence shown here is derived from an EMBL/GenBank/DDBJ whole genome shotgun (WGS) entry which is preliminary data.</text>
</comment>
<keyword evidence="1" id="KW-0472">Membrane</keyword>
<evidence type="ECO:0000313" key="2">
    <source>
        <dbReference type="EMBL" id="EHJ12713.1"/>
    </source>
</evidence>
<organism evidence="2 3">
    <name type="scientific">Crocosphaera watsonii WH 0003</name>
    <dbReference type="NCBI Taxonomy" id="423471"/>
    <lineage>
        <taxon>Bacteria</taxon>
        <taxon>Bacillati</taxon>
        <taxon>Cyanobacteriota</taxon>
        <taxon>Cyanophyceae</taxon>
        <taxon>Oscillatoriophycideae</taxon>
        <taxon>Chroococcales</taxon>
        <taxon>Aphanothecaceae</taxon>
        <taxon>Crocosphaera</taxon>
    </lineage>
</organism>
<dbReference type="AlphaFoldDB" id="G5J574"/>
<dbReference type="PATRIC" id="fig|423471.3.peg.2485"/>
<evidence type="ECO:0000313" key="3">
    <source>
        <dbReference type="Proteomes" id="UP000003477"/>
    </source>
</evidence>
<reference evidence="2 3" key="1">
    <citation type="journal article" date="2011" name="Front. Microbiol.">
        <title>Two Strains of Crocosphaera watsonii with Highly Conserved Genomes are Distinguished by Strain-Specific Features.</title>
        <authorList>
            <person name="Bench S.R."/>
            <person name="Ilikchyan I.N."/>
            <person name="Tripp H.J."/>
            <person name="Zehr J.P."/>
        </authorList>
    </citation>
    <scope>NUCLEOTIDE SEQUENCE [LARGE SCALE GENOMIC DNA]</scope>
    <source>
        <strain evidence="2 3">WH 0003</strain>
    </source>
</reference>
<feature type="transmembrane region" description="Helical" evidence="1">
    <location>
        <begin position="12"/>
        <end position="31"/>
    </location>
</feature>
<protein>
    <submittedName>
        <fullName evidence="2">Uncharacterized protein</fullName>
    </submittedName>
</protein>
<dbReference type="EMBL" id="AESD01000384">
    <property type="protein sequence ID" value="EHJ12713.1"/>
    <property type="molecule type" value="Genomic_DNA"/>
</dbReference>
<dbReference type="Proteomes" id="UP000003477">
    <property type="component" value="Unassembled WGS sequence"/>
</dbReference>